<dbReference type="Pfam" id="PF04932">
    <property type="entry name" value="Wzy_C"/>
    <property type="match status" value="1"/>
</dbReference>
<feature type="transmembrane region" description="Helical" evidence="5">
    <location>
        <begin position="108"/>
        <end position="126"/>
    </location>
</feature>
<feature type="transmembrane region" description="Helical" evidence="5">
    <location>
        <begin position="253"/>
        <end position="269"/>
    </location>
</feature>
<evidence type="ECO:0000313" key="7">
    <source>
        <dbReference type="EMBL" id="KKQ27975.1"/>
    </source>
</evidence>
<feature type="transmembrane region" description="Helical" evidence="5">
    <location>
        <begin position="7"/>
        <end position="28"/>
    </location>
</feature>
<dbReference type="InterPro" id="IPR007016">
    <property type="entry name" value="O-antigen_ligase-rel_domated"/>
</dbReference>
<dbReference type="AlphaFoldDB" id="A0A0G0GP82"/>
<keyword evidence="4 5" id="KW-0472">Membrane</keyword>
<evidence type="ECO:0000256" key="1">
    <source>
        <dbReference type="ARBA" id="ARBA00004141"/>
    </source>
</evidence>
<comment type="subcellular location">
    <subcellularLocation>
        <location evidence="1">Membrane</location>
        <topology evidence="1">Multi-pass membrane protein</topology>
    </subcellularLocation>
</comment>
<accession>A0A0G0GP82</accession>
<dbReference type="GO" id="GO:0016874">
    <property type="term" value="F:ligase activity"/>
    <property type="evidence" value="ECO:0007669"/>
    <property type="project" value="UniProtKB-KW"/>
</dbReference>
<evidence type="ECO:0000313" key="8">
    <source>
        <dbReference type="Proteomes" id="UP000034849"/>
    </source>
</evidence>
<keyword evidence="3 5" id="KW-1133">Transmembrane helix</keyword>
<dbReference type="Proteomes" id="UP000034849">
    <property type="component" value="Unassembled WGS sequence"/>
</dbReference>
<keyword evidence="7" id="KW-0436">Ligase</keyword>
<organism evidence="7 8">
    <name type="scientific">Candidatus Magasanikbacteria bacterium GW2011_GWC2_37_14</name>
    <dbReference type="NCBI Taxonomy" id="1619046"/>
    <lineage>
        <taxon>Bacteria</taxon>
        <taxon>Candidatus Magasanikiibacteriota</taxon>
    </lineage>
</organism>
<comment type="caution">
    <text evidence="7">The sequence shown here is derived from an EMBL/GenBank/DDBJ whole genome shotgun (WGS) entry which is preliminary data.</text>
</comment>
<feature type="transmembrane region" description="Helical" evidence="5">
    <location>
        <begin position="391"/>
        <end position="417"/>
    </location>
</feature>
<evidence type="ECO:0000256" key="5">
    <source>
        <dbReference type="SAM" id="Phobius"/>
    </source>
</evidence>
<dbReference type="InterPro" id="IPR051533">
    <property type="entry name" value="WaaL-like"/>
</dbReference>
<gene>
    <name evidence="7" type="ORF">US42_C0003G0032</name>
</gene>
<dbReference type="GO" id="GO:0016020">
    <property type="term" value="C:membrane"/>
    <property type="evidence" value="ECO:0007669"/>
    <property type="project" value="UniProtKB-SubCell"/>
</dbReference>
<dbReference type="PANTHER" id="PTHR37422:SF17">
    <property type="entry name" value="O-ANTIGEN LIGASE"/>
    <property type="match status" value="1"/>
</dbReference>
<feature type="transmembrane region" description="Helical" evidence="5">
    <location>
        <begin position="275"/>
        <end position="292"/>
    </location>
</feature>
<dbReference type="STRING" id="1619046.US42_C0003G0032"/>
<evidence type="ECO:0000259" key="6">
    <source>
        <dbReference type="Pfam" id="PF04932"/>
    </source>
</evidence>
<dbReference type="EMBL" id="LBSX01000003">
    <property type="protein sequence ID" value="KKQ27975.1"/>
    <property type="molecule type" value="Genomic_DNA"/>
</dbReference>
<proteinExistence type="predicted"/>
<protein>
    <submittedName>
        <fullName evidence="7">O-antigen ligase-related protein</fullName>
    </submittedName>
</protein>
<evidence type="ECO:0000256" key="3">
    <source>
        <dbReference type="ARBA" id="ARBA00022989"/>
    </source>
</evidence>
<evidence type="ECO:0000256" key="2">
    <source>
        <dbReference type="ARBA" id="ARBA00022692"/>
    </source>
</evidence>
<feature type="domain" description="O-antigen ligase-related" evidence="6">
    <location>
        <begin position="260"/>
        <end position="408"/>
    </location>
</feature>
<sequence>MKFSISNILNILLKVFLFLLPWQTIWIYRESFLGGVKWEYGTLGFYATEILLWIIVVVFMIWYIKKFRVQSSKFKVRVTKDRVFLFSVLCLISYAIISAFWASDRDLAWQQGLRILEMFLLFFVLYLGPVDFKLTVKWLVLGAIIPSLLGIWQFLTQTTFASTLFGLAVHPAWQSGTSIIASETIGRWLRAYGPFSHPNVFGGYLVIVLWLSLRGGARATTKQSPGDLEKIKNINLLGIASSADANRLPRNDMFFYLTSYVLCLTSLFFTFSRSAWLALLIGLVVLCWRNLSQPGKACLPARQGWGLFLIMPVVLFSLLSFIFFPLLQTRTSNSTISETRSITERTTGYREAWQMIKQNPVLGVGAGNYTVALWRMDKWRPVWELQPVHNVLLLFIAELGFVGVGLFLLVILTFFSFQLTDSKYQLRCYLLSVICILPLLLFDHYLYSSYFGLMLSTVFFALFLKSDTQSLPS</sequence>
<dbReference type="PANTHER" id="PTHR37422">
    <property type="entry name" value="TEICHURONIC ACID BIOSYNTHESIS PROTEIN TUAE"/>
    <property type="match status" value="1"/>
</dbReference>
<reference evidence="7 8" key="1">
    <citation type="journal article" date="2015" name="Nature">
        <title>rRNA introns, odd ribosomes, and small enigmatic genomes across a large radiation of phyla.</title>
        <authorList>
            <person name="Brown C.T."/>
            <person name="Hug L.A."/>
            <person name="Thomas B.C."/>
            <person name="Sharon I."/>
            <person name="Castelle C.J."/>
            <person name="Singh A."/>
            <person name="Wilkins M.J."/>
            <person name="Williams K.H."/>
            <person name="Banfield J.F."/>
        </authorList>
    </citation>
    <scope>NUCLEOTIDE SEQUENCE [LARGE SCALE GENOMIC DNA]</scope>
</reference>
<name>A0A0G0GP82_9BACT</name>
<feature type="transmembrane region" description="Helical" evidence="5">
    <location>
        <begin position="424"/>
        <end position="441"/>
    </location>
</feature>
<evidence type="ECO:0000256" key="4">
    <source>
        <dbReference type="ARBA" id="ARBA00023136"/>
    </source>
</evidence>
<keyword evidence="2 5" id="KW-0812">Transmembrane</keyword>
<feature type="transmembrane region" description="Helical" evidence="5">
    <location>
        <begin position="138"/>
        <end position="155"/>
    </location>
</feature>
<feature type="transmembrane region" description="Helical" evidence="5">
    <location>
        <begin position="83"/>
        <end position="102"/>
    </location>
</feature>
<feature type="transmembrane region" description="Helical" evidence="5">
    <location>
        <begin position="195"/>
        <end position="213"/>
    </location>
</feature>
<feature type="transmembrane region" description="Helical" evidence="5">
    <location>
        <begin position="40"/>
        <end position="63"/>
    </location>
</feature>
<feature type="transmembrane region" description="Helical" evidence="5">
    <location>
        <begin position="304"/>
        <end position="327"/>
    </location>
</feature>